<dbReference type="RefSeq" id="WP_025083230.1">
    <property type="nucleotide sequence ID" value="NZ_AZEX01000056.1"/>
</dbReference>
<keyword evidence="1" id="KW-1133">Transmembrane helix</keyword>
<dbReference type="PANTHER" id="PTHR36433:SF2">
    <property type="entry name" value="YXEA FAMILY PROTEIN"/>
    <property type="match status" value="1"/>
</dbReference>
<organism evidence="2 3">
    <name type="scientific">Latilactobacillus fuchuensis DSM 14340 = JCM 11249</name>
    <dbReference type="NCBI Taxonomy" id="1423747"/>
    <lineage>
        <taxon>Bacteria</taxon>
        <taxon>Bacillati</taxon>
        <taxon>Bacillota</taxon>
        <taxon>Bacilli</taxon>
        <taxon>Lactobacillales</taxon>
        <taxon>Lactobacillaceae</taxon>
        <taxon>Latilactobacillus</taxon>
    </lineage>
</organism>
<dbReference type="STRING" id="1423747.FC69_GL001942"/>
<dbReference type="PANTHER" id="PTHR36433">
    <property type="entry name" value="HYPOTHETICAL CYTOSOLIC PROTEIN"/>
    <property type="match status" value="1"/>
</dbReference>
<dbReference type="EMBL" id="AZEX01000056">
    <property type="protein sequence ID" value="KRL59078.1"/>
    <property type="molecule type" value="Genomic_DNA"/>
</dbReference>
<accession>A0A0R1RQ46</accession>
<protein>
    <recommendedName>
        <fullName evidence="4">YxeA family protein</fullName>
    </recommendedName>
</protein>
<dbReference type="SUPFAM" id="SSF159121">
    <property type="entry name" value="BC4932-like"/>
    <property type="match status" value="1"/>
</dbReference>
<keyword evidence="1" id="KW-0812">Transmembrane</keyword>
<gene>
    <name evidence="2" type="ORF">FC69_GL001942</name>
</gene>
<dbReference type="Proteomes" id="UP000051264">
    <property type="component" value="Unassembled WGS sequence"/>
</dbReference>
<dbReference type="NCBIfam" id="TIGR01655">
    <property type="entry name" value="yxeA_fam"/>
    <property type="match status" value="1"/>
</dbReference>
<dbReference type="InterPro" id="IPR036166">
    <property type="entry name" value="YxeA-like_sf"/>
</dbReference>
<name>A0A0R1RQ46_9LACO</name>
<dbReference type="OrthoDB" id="8719215at2"/>
<dbReference type="InterPro" id="IPR006542">
    <property type="entry name" value="DUF1093"/>
</dbReference>
<evidence type="ECO:0000313" key="3">
    <source>
        <dbReference type="Proteomes" id="UP000051264"/>
    </source>
</evidence>
<keyword evidence="1" id="KW-0472">Membrane</keyword>
<evidence type="ECO:0000256" key="1">
    <source>
        <dbReference type="SAM" id="Phobius"/>
    </source>
</evidence>
<evidence type="ECO:0008006" key="4">
    <source>
        <dbReference type="Google" id="ProtNLM"/>
    </source>
</evidence>
<reference evidence="2 3" key="1">
    <citation type="journal article" date="2015" name="Genome Announc.">
        <title>Expanding the biotechnology potential of lactobacilli through comparative genomics of 213 strains and associated genera.</title>
        <authorList>
            <person name="Sun Z."/>
            <person name="Harris H.M."/>
            <person name="McCann A."/>
            <person name="Guo C."/>
            <person name="Argimon S."/>
            <person name="Zhang W."/>
            <person name="Yang X."/>
            <person name="Jeffery I.B."/>
            <person name="Cooney J.C."/>
            <person name="Kagawa T.F."/>
            <person name="Liu W."/>
            <person name="Song Y."/>
            <person name="Salvetti E."/>
            <person name="Wrobel A."/>
            <person name="Rasinkangas P."/>
            <person name="Parkhill J."/>
            <person name="Rea M.C."/>
            <person name="O'Sullivan O."/>
            <person name="Ritari J."/>
            <person name="Douillard F.P."/>
            <person name="Paul Ross R."/>
            <person name="Yang R."/>
            <person name="Briner A.E."/>
            <person name="Felis G.E."/>
            <person name="de Vos W.M."/>
            <person name="Barrangou R."/>
            <person name="Klaenhammer T.R."/>
            <person name="Caufield P.W."/>
            <person name="Cui Y."/>
            <person name="Zhang H."/>
            <person name="O'Toole P.W."/>
        </authorList>
    </citation>
    <scope>NUCLEOTIDE SEQUENCE [LARGE SCALE GENOMIC DNA]</scope>
    <source>
        <strain evidence="2 3">DSM 14340</strain>
    </source>
</reference>
<dbReference type="Pfam" id="PF06486">
    <property type="entry name" value="DUF1093"/>
    <property type="match status" value="1"/>
</dbReference>
<dbReference type="PATRIC" id="fig|1423747.3.peg.1972"/>
<proteinExistence type="predicted"/>
<evidence type="ECO:0000313" key="2">
    <source>
        <dbReference type="EMBL" id="KRL59078.1"/>
    </source>
</evidence>
<sequence>MNQLNRLFRRKGWWLLTAIVLFFIGGSWGIYQQYYSGKMYYTQITTVGQKKVEQDDQGENHVSYQYQQKAYDDQGRLKKVDFNGVKSTPLKHQAYLQLRVNSLKGVVSWQKVDRNEVPRKALKKLSAD</sequence>
<dbReference type="Gene3D" id="2.40.50.480">
    <property type="match status" value="1"/>
</dbReference>
<dbReference type="eggNOG" id="COG5294">
    <property type="taxonomic scope" value="Bacteria"/>
</dbReference>
<comment type="caution">
    <text evidence="2">The sequence shown here is derived from an EMBL/GenBank/DDBJ whole genome shotgun (WGS) entry which is preliminary data.</text>
</comment>
<dbReference type="AlphaFoldDB" id="A0A0R1RQ46"/>
<feature type="transmembrane region" description="Helical" evidence="1">
    <location>
        <begin position="12"/>
        <end position="31"/>
    </location>
</feature>